<gene>
    <name evidence="1" type="ORF">DWZ04_02220</name>
</gene>
<evidence type="ECO:0008006" key="3">
    <source>
        <dbReference type="Google" id="ProtNLM"/>
    </source>
</evidence>
<reference evidence="1 2" key="1">
    <citation type="submission" date="2018-08" db="EMBL/GenBank/DDBJ databases">
        <title>A genome reference for cultivated species of the human gut microbiota.</title>
        <authorList>
            <person name="Zou Y."/>
            <person name="Xue W."/>
            <person name="Luo G."/>
        </authorList>
    </citation>
    <scope>NUCLEOTIDE SEQUENCE [LARGE SCALE GENOMIC DNA]</scope>
    <source>
        <strain evidence="1 2">AF29-11BH</strain>
    </source>
</reference>
<dbReference type="AlphaFoldDB" id="A0A3E2UZE8"/>
<protein>
    <recommendedName>
        <fullName evidence="3">IrrE N-terminal-like domain-containing protein</fullName>
    </recommendedName>
</protein>
<dbReference type="Proteomes" id="UP000260783">
    <property type="component" value="Unassembled WGS sequence"/>
</dbReference>
<organism evidence="1 2">
    <name type="scientific">Faecalibacterium prausnitzii</name>
    <dbReference type="NCBI Taxonomy" id="853"/>
    <lineage>
        <taxon>Bacteria</taxon>
        <taxon>Bacillati</taxon>
        <taxon>Bacillota</taxon>
        <taxon>Clostridia</taxon>
        <taxon>Eubacteriales</taxon>
        <taxon>Oscillospiraceae</taxon>
        <taxon>Faecalibacterium</taxon>
    </lineage>
</organism>
<comment type="caution">
    <text evidence="1">The sequence shown here is derived from an EMBL/GenBank/DDBJ whole genome shotgun (WGS) entry which is preliminary data.</text>
</comment>
<dbReference type="RefSeq" id="WP_117526240.1">
    <property type="nucleotide sequence ID" value="NZ_JAQCXC010000002.1"/>
</dbReference>
<evidence type="ECO:0000313" key="2">
    <source>
        <dbReference type="Proteomes" id="UP000260783"/>
    </source>
</evidence>
<evidence type="ECO:0000313" key="1">
    <source>
        <dbReference type="EMBL" id="RGC02690.1"/>
    </source>
</evidence>
<dbReference type="EMBL" id="QVEW01000001">
    <property type="protein sequence ID" value="RGC02690.1"/>
    <property type="molecule type" value="Genomic_DNA"/>
</dbReference>
<sequence length="152" mass="17632">MDRVSELYDTAEKSGIEVLSFPLPETGSLSIEQGGRCYIGIDSSRKLTQAEEAARLGHELGHCLYGGFYTRATPYDLMERHEVRADHWYILHAIPEGKLMSLLQQGLDAWEIAEELDTTEEYVRRAYYFYKDRRGGWLCCEKENRNRDMERG</sequence>
<proteinExistence type="predicted"/>
<name>A0A3E2UZE8_9FIRM</name>
<accession>A0A3E2UZE8</accession>